<dbReference type="RefSeq" id="WP_128635777.1">
    <property type="nucleotide sequence ID" value="NZ_RRCN01000002.1"/>
</dbReference>
<accession>A0A3P3T9L8</accession>
<name>A0A3P3T9L8_9BACL</name>
<dbReference type="Proteomes" id="UP000267017">
    <property type="component" value="Unassembled WGS sequence"/>
</dbReference>
<protein>
    <submittedName>
        <fullName evidence="1">Uncharacterized protein</fullName>
    </submittedName>
</protein>
<gene>
    <name evidence="1" type="ORF">EHV15_34395</name>
</gene>
<proteinExistence type="predicted"/>
<keyword evidence="2" id="KW-1185">Reference proteome</keyword>
<dbReference type="EMBL" id="RRCN01000002">
    <property type="protein sequence ID" value="RRJ54690.1"/>
    <property type="molecule type" value="Genomic_DNA"/>
</dbReference>
<evidence type="ECO:0000313" key="2">
    <source>
        <dbReference type="Proteomes" id="UP000267017"/>
    </source>
</evidence>
<comment type="caution">
    <text evidence="1">The sequence shown here is derived from an EMBL/GenBank/DDBJ whole genome shotgun (WGS) entry which is preliminary data.</text>
</comment>
<evidence type="ECO:0000313" key="1">
    <source>
        <dbReference type="EMBL" id="RRJ54690.1"/>
    </source>
</evidence>
<sequence length="68" mass="7495">MLQARIPSRFVGMVPGAYMVVGLSFKPEVTSSVNTGFGMFDFKFKIGDVDRPLDILSALQVSEQKILN</sequence>
<reference evidence="1 2" key="1">
    <citation type="submission" date="2018-11" db="EMBL/GenBank/DDBJ databases">
        <title>Genome sequencing of Paenibacillus sp. KCOM 3021 (= ChDC PVNT-B20).</title>
        <authorList>
            <person name="Kook J.-K."/>
            <person name="Park S.-N."/>
            <person name="Lim Y.K."/>
        </authorList>
    </citation>
    <scope>NUCLEOTIDE SEQUENCE [LARGE SCALE GENOMIC DNA]</scope>
    <source>
        <strain evidence="1 2">KCOM 3021</strain>
    </source>
</reference>
<dbReference type="AlphaFoldDB" id="A0A3P3T9L8"/>
<dbReference type="OrthoDB" id="9892224at2"/>
<organism evidence="1 2">
    <name type="scientific">Paenibacillus oralis</name>
    <dbReference type="NCBI Taxonomy" id="2490856"/>
    <lineage>
        <taxon>Bacteria</taxon>
        <taxon>Bacillati</taxon>
        <taxon>Bacillota</taxon>
        <taxon>Bacilli</taxon>
        <taxon>Bacillales</taxon>
        <taxon>Paenibacillaceae</taxon>
        <taxon>Paenibacillus</taxon>
    </lineage>
</organism>